<gene>
    <name evidence="1" type="ORF">GCM10009867_00220</name>
</gene>
<comment type="caution">
    <text evidence="1">The sequence shown here is derived from an EMBL/GenBank/DDBJ whole genome shotgun (WGS) entry which is preliminary data.</text>
</comment>
<evidence type="ECO:0000313" key="2">
    <source>
        <dbReference type="Proteomes" id="UP001501326"/>
    </source>
</evidence>
<reference evidence="1 2" key="1">
    <citation type="journal article" date="2019" name="Int. J. Syst. Evol. Microbiol.">
        <title>The Global Catalogue of Microorganisms (GCM) 10K type strain sequencing project: providing services to taxonomists for standard genome sequencing and annotation.</title>
        <authorList>
            <consortium name="The Broad Institute Genomics Platform"/>
            <consortium name="The Broad Institute Genome Sequencing Center for Infectious Disease"/>
            <person name="Wu L."/>
            <person name="Ma J."/>
        </authorList>
    </citation>
    <scope>NUCLEOTIDE SEQUENCE [LARGE SCALE GENOMIC DNA]</scope>
    <source>
        <strain evidence="1 2">JCM 16378</strain>
    </source>
</reference>
<sequence>METAVALPAPAVADVLDCVLKLPFDQALAVADSALRAIALGVRALRFTPQLVAELTGTPAPPQPQEERRAVPA</sequence>
<name>A0ABN3UBZ2_9MICO</name>
<evidence type="ECO:0000313" key="1">
    <source>
        <dbReference type="EMBL" id="GAA2729924.1"/>
    </source>
</evidence>
<dbReference type="Proteomes" id="UP001501326">
    <property type="component" value="Unassembled WGS sequence"/>
</dbReference>
<organism evidence="1 2">
    <name type="scientific">Pedococcus aerophilus</name>
    <dbReference type="NCBI Taxonomy" id="436356"/>
    <lineage>
        <taxon>Bacteria</taxon>
        <taxon>Bacillati</taxon>
        <taxon>Actinomycetota</taxon>
        <taxon>Actinomycetes</taxon>
        <taxon>Micrococcales</taxon>
        <taxon>Intrasporangiaceae</taxon>
        <taxon>Pedococcus</taxon>
    </lineage>
</organism>
<protein>
    <submittedName>
        <fullName evidence="1">Uncharacterized protein</fullName>
    </submittedName>
</protein>
<accession>A0ABN3UBZ2</accession>
<proteinExistence type="predicted"/>
<keyword evidence="2" id="KW-1185">Reference proteome</keyword>
<dbReference type="EMBL" id="BAAARN010000001">
    <property type="protein sequence ID" value="GAA2729924.1"/>
    <property type="molecule type" value="Genomic_DNA"/>
</dbReference>